<dbReference type="SUPFAM" id="SSF57756">
    <property type="entry name" value="Retrovirus zinc finger-like domains"/>
    <property type="match status" value="1"/>
</dbReference>
<dbReference type="GO" id="GO:0008270">
    <property type="term" value="F:zinc ion binding"/>
    <property type="evidence" value="ECO:0007669"/>
    <property type="project" value="InterPro"/>
</dbReference>
<dbReference type="InterPro" id="IPR001878">
    <property type="entry name" value="Znf_CCHC"/>
</dbReference>
<feature type="compositionally biased region" description="Polar residues" evidence="2">
    <location>
        <begin position="423"/>
        <end position="438"/>
    </location>
</feature>
<dbReference type="GO" id="GO:0003676">
    <property type="term" value="F:nucleic acid binding"/>
    <property type="evidence" value="ECO:0007669"/>
    <property type="project" value="InterPro"/>
</dbReference>
<sequence>MATTTAENPADGQEVHTGPAQPSYASAARSTAAPTNLADSLWSNMTEEKREEMVKAVEEYYEVAKFVDGTSIHSKARVVFETGHSLPVLRTAARAFTTPDRDLPAKTIRLTVPATSVDGAGVKRNALVAQVQQQVAEHYGGDAFLPHIPGIDVSKHSSLGAIVSGVTGTRFAGTSPARNGRDLAYYVDVAFRNAGAFGDALHKPYVHDNHPVMFDYAVGASLRSVVEFRIDLRDLNTSDKDLIAAIKSAFEPADIALLAVAKVYHTKASKFGPIPLFQGGVLVYAQVKSVRQNQDGSYRTKLTEVLPGAINLCGTTLPFRHGFEGEYCPRCRFAGHSSEECPRYPCASCFQPGHVASTCTNPTGKKHNGARAVQNSAPSPTPVVGSQSWTDARPGNKAATSANTVPLGSNSRYAALPVEETQDSSINSNPQVNTSPGPTKSERRAASRERKNAAKAQNNAPVKPAVPAIVVDKADTTPVTPSARPARSAPSIADSDAHNDKRARPLTTPINIQVRGAANESHTSSLSDSSSSSALSSALAPAAQAGHEDVTMEGDVGFLGETQTELEEDSDDDDEDVAARLGLPSPSPATATPATATPAPSPSA</sequence>
<feature type="compositionally biased region" description="Polar residues" evidence="2">
    <location>
        <begin position="398"/>
        <end position="412"/>
    </location>
</feature>
<feature type="compositionally biased region" description="Low complexity" evidence="2">
    <location>
        <begin position="481"/>
        <end position="494"/>
    </location>
</feature>
<dbReference type="SMART" id="SM00343">
    <property type="entry name" value="ZnF_C2HC"/>
    <property type="match status" value="2"/>
</dbReference>
<feature type="domain" description="CCHC-type" evidence="3">
    <location>
        <begin position="345"/>
        <end position="361"/>
    </location>
</feature>
<protein>
    <submittedName>
        <fullName evidence="4">RHTO0S02e06216g1_1</fullName>
    </submittedName>
</protein>
<feature type="compositionally biased region" description="Low complexity" evidence="2">
    <location>
        <begin position="588"/>
        <end position="598"/>
    </location>
</feature>
<feature type="compositionally biased region" description="Acidic residues" evidence="2">
    <location>
        <begin position="564"/>
        <end position="576"/>
    </location>
</feature>
<name>A0A061APT4_RHOTO</name>
<dbReference type="AlphaFoldDB" id="A0A061APT4"/>
<feature type="region of interest" description="Disordered" evidence="2">
    <location>
        <begin position="363"/>
        <end position="604"/>
    </location>
</feature>
<evidence type="ECO:0000313" key="4">
    <source>
        <dbReference type="EMBL" id="CDR36737.1"/>
    </source>
</evidence>
<evidence type="ECO:0000259" key="3">
    <source>
        <dbReference type="SMART" id="SM00343"/>
    </source>
</evidence>
<feature type="domain" description="CCHC-type" evidence="3">
    <location>
        <begin position="327"/>
        <end position="343"/>
    </location>
</feature>
<feature type="compositionally biased region" description="Low complexity" evidence="2">
    <location>
        <begin position="524"/>
        <end position="545"/>
    </location>
</feature>
<feature type="compositionally biased region" description="Polar residues" evidence="2">
    <location>
        <begin position="373"/>
        <end position="390"/>
    </location>
</feature>
<keyword evidence="1" id="KW-0507">mRNA processing</keyword>
<reference evidence="4" key="1">
    <citation type="journal article" date="2014" name="Genome Announc.">
        <title>Draft genome sequence of Rhodosporidium toruloides CECT1137, an oleaginous yeast of biotechnological interest.</title>
        <authorList>
            <person name="Morin N."/>
            <person name="Calcas X."/>
            <person name="Devillers H."/>
            <person name="Durrens P."/>
            <person name="Sherman D.J."/>
            <person name="Nicaud J.-M."/>
            <person name="Neuveglise C."/>
        </authorList>
    </citation>
    <scope>NUCLEOTIDE SEQUENCE</scope>
    <source>
        <strain evidence="4">CECT1137</strain>
    </source>
</reference>
<dbReference type="Gene3D" id="4.10.60.10">
    <property type="entry name" value="Zinc finger, CCHC-type"/>
    <property type="match status" value="1"/>
</dbReference>
<dbReference type="InterPro" id="IPR036875">
    <property type="entry name" value="Znf_CCHC_sf"/>
</dbReference>
<feature type="region of interest" description="Disordered" evidence="2">
    <location>
        <begin position="1"/>
        <end position="31"/>
    </location>
</feature>
<dbReference type="GO" id="GO:0006397">
    <property type="term" value="P:mRNA processing"/>
    <property type="evidence" value="ECO:0007669"/>
    <property type="project" value="UniProtKB-KW"/>
</dbReference>
<proteinExistence type="predicted"/>
<evidence type="ECO:0000256" key="1">
    <source>
        <dbReference type="ARBA" id="ARBA00022664"/>
    </source>
</evidence>
<organism evidence="4">
    <name type="scientific">Rhodotorula toruloides</name>
    <name type="common">Yeast</name>
    <name type="synonym">Rhodosporidium toruloides</name>
    <dbReference type="NCBI Taxonomy" id="5286"/>
    <lineage>
        <taxon>Eukaryota</taxon>
        <taxon>Fungi</taxon>
        <taxon>Dikarya</taxon>
        <taxon>Basidiomycota</taxon>
        <taxon>Pucciniomycotina</taxon>
        <taxon>Microbotryomycetes</taxon>
        <taxon>Sporidiobolales</taxon>
        <taxon>Sporidiobolaceae</taxon>
        <taxon>Rhodotorula</taxon>
    </lineage>
</organism>
<accession>A0A061APT4</accession>
<dbReference type="EMBL" id="LK052937">
    <property type="protein sequence ID" value="CDR36737.1"/>
    <property type="molecule type" value="Genomic_DNA"/>
</dbReference>
<feature type="compositionally biased region" description="Basic and acidic residues" evidence="2">
    <location>
        <begin position="440"/>
        <end position="452"/>
    </location>
</feature>
<gene>
    <name evidence="4" type="ORF">RHTO0S_02e06216g</name>
</gene>
<feature type="compositionally biased region" description="Low complexity" evidence="2">
    <location>
        <begin position="460"/>
        <end position="471"/>
    </location>
</feature>
<evidence type="ECO:0000256" key="2">
    <source>
        <dbReference type="SAM" id="MobiDB-lite"/>
    </source>
</evidence>